<comment type="similarity">
    <text evidence="1">Belongs to the universal ribosomal protein uL4 family.</text>
</comment>
<dbReference type="AlphaFoldDB" id="A0A4V4LSZ4"/>
<dbReference type="GO" id="GO:0003735">
    <property type="term" value="F:structural constituent of ribosome"/>
    <property type="evidence" value="ECO:0007669"/>
    <property type="project" value="InterPro"/>
</dbReference>
<dbReference type="InterPro" id="IPR002136">
    <property type="entry name" value="Ribosomal_uL4"/>
</dbReference>
<keyword evidence="7" id="KW-1185">Reference proteome</keyword>
<gene>
    <name evidence="6" type="ORF">E3P99_02633</name>
</gene>
<dbReference type="InterPro" id="IPR023574">
    <property type="entry name" value="Ribosomal_uL4_dom_sf"/>
</dbReference>
<evidence type="ECO:0000256" key="4">
    <source>
        <dbReference type="ARBA" id="ARBA00040565"/>
    </source>
</evidence>
<accession>A0A4V4LSZ4</accession>
<dbReference type="OrthoDB" id="275876at2759"/>
<evidence type="ECO:0000256" key="3">
    <source>
        <dbReference type="ARBA" id="ARBA00023274"/>
    </source>
</evidence>
<proteinExistence type="inferred from homology"/>
<dbReference type="SUPFAM" id="SSF52166">
    <property type="entry name" value="Ribosomal protein L4"/>
    <property type="match status" value="1"/>
</dbReference>
<reference evidence="6 7" key="1">
    <citation type="submission" date="2019-03" db="EMBL/GenBank/DDBJ databases">
        <title>Sequencing 23 genomes of Wallemia ichthyophaga.</title>
        <authorList>
            <person name="Gostincar C."/>
        </authorList>
    </citation>
    <scope>NUCLEOTIDE SEQUENCE [LARGE SCALE GENOMIC DNA]</scope>
    <source>
        <strain evidence="6 7">EXF-5753</strain>
    </source>
</reference>
<evidence type="ECO:0000256" key="5">
    <source>
        <dbReference type="SAM" id="MobiDB-lite"/>
    </source>
</evidence>
<dbReference type="Pfam" id="PF00573">
    <property type="entry name" value="Ribosomal_L4"/>
    <property type="match status" value="1"/>
</dbReference>
<dbReference type="NCBIfam" id="TIGR03953">
    <property type="entry name" value="rplD_bact"/>
    <property type="match status" value="1"/>
</dbReference>
<evidence type="ECO:0000256" key="2">
    <source>
        <dbReference type="ARBA" id="ARBA00022980"/>
    </source>
</evidence>
<protein>
    <recommendedName>
        <fullName evidence="4">Large ribosomal subunit protein uL4m</fullName>
    </recommendedName>
</protein>
<evidence type="ECO:0000313" key="7">
    <source>
        <dbReference type="Proteomes" id="UP000310189"/>
    </source>
</evidence>
<organism evidence="6 7">
    <name type="scientific">Wallemia hederae</name>
    <dbReference type="NCBI Taxonomy" id="1540922"/>
    <lineage>
        <taxon>Eukaryota</taxon>
        <taxon>Fungi</taxon>
        <taxon>Dikarya</taxon>
        <taxon>Basidiomycota</taxon>
        <taxon>Wallemiomycotina</taxon>
        <taxon>Wallemiomycetes</taxon>
        <taxon>Wallemiales</taxon>
        <taxon>Wallemiaceae</taxon>
        <taxon>Wallemia</taxon>
    </lineage>
</organism>
<evidence type="ECO:0000256" key="1">
    <source>
        <dbReference type="ARBA" id="ARBA00010528"/>
    </source>
</evidence>
<dbReference type="Gene3D" id="3.40.1370.10">
    <property type="match status" value="1"/>
</dbReference>
<dbReference type="InterPro" id="IPR013005">
    <property type="entry name" value="Ribosomal_uL4-like"/>
</dbReference>
<keyword evidence="2" id="KW-0689">Ribosomal protein</keyword>
<feature type="region of interest" description="Disordered" evidence="5">
    <location>
        <begin position="81"/>
        <end position="122"/>
    </location>
</feature>
<keyword evidence="3" id="KW-0687">Ribonucleoprotein</keyword>
<dbReference type="PANTHER" id="PTHR10746">
    <property type="entry name" value="50S RIBOSOMAL PROTEIN L4"/>
    <property type="match status" value="1"/>
</dbReference>
<sequence length="275" mass="30656">MQRSKLISQAVRSSTTPVTPPVVHLPLRHLFHPKSGFVEKQALPLPSDAFNVPLRRDILHSCVRSFLFSNRDGTIAHVKNRHEVNGSHRKQRPQKGTGHSRMGTKQSPLLVGGGQAHGPRNTRNWKRKVNKKVWALGMKVALSDKIRSGDLVAIPAPHIDIPRTNKLSRQLSNLKLLDRTLFISSDTLLHLASRNIPTIDTMTAEEVDVYDVLRSKKVVVDTQSLNALYTKIQIKAGEIEGDVAEPEEYGVETPSLSAQEEQALLDEADFVLDKQ</sequence>
<dbReference type="GO" id="GO:0005840">
    <property type="term" value="C:ribosome"/>
    <property type="evidence" value="ECO:0007669"/>
    <property type="project" value="UniProtKB-KW"/>
</dbReference>
<dbReference type="GO" id="GO:1990904">
    <property type="term" value="C:ribonucleoprotein complex"/>
    <property type="evidence" value="ECO:0007669"/>
    <property type="project" value="UniProtKB-KW"/>
</dbReference>
<dbReference type="EMBL" id="SPNW01000039">
    <property type="protein sequence ID" value="TIA88353.1"/>
    <property type="molecule type" value="Genomic_DNA"/>
</dbReference>
<name>A0A4V4LSZ4_9BASI</name>
<dbReference type="Proteomes" id="UP000310189">
    <property type="component" value="Unassembled WGS sequence"/>
</dbReference>
<evidence type="ECO:0000313" key="6">
    <source>
        <dbReference type="EMBL" id="TIA88353.1"/>
    </source>
</evidence>
<dbReference type="PANTHER" id="PTHR10746:SF6">
    <property type="entry name" value="LARGE RIBOSOMAL SUBUNIT PROTEIN UL4M"/>
    <property type="match status" value="1"/>
</dbReference>
<comment type="caution">
    <text evidence="6">The sequence shown here is derived from an EMBL/GenBank/DDBJ whole genome shotgun (WGS) entry which is preliminary data.</text>
</comment>
<dbReference type="GO" id="GO:0006412">
    <property type="term" value="P:translation"/>
    <property type="evidence" value="ECO:0007669"/>
    <property type="project" value="InterPro"/>
</dbReference>